<evidence type="ECO:0000256" key="2">
    <source>
        <dbReference type="SAM" id="Phobius"/>
    </source>
</evidence>
<proteinExistence type="predicted"/>
<feature type="transmembrane region" description="Helical" evidence="2">
    <location>
        <begin position="35"/>
        <end position="57"/>
    </location>
</feature>
<organism evidence="3 4">
    <name type="scientific">Rothia aeria</name>
    <dbReference type="NCBI Taxonomy" id="172042"/>
    <lineage>
        <taxon>Bacteria</taxon>
        <taxon>Bacillati</taxon>
        <taxon>Actinomycetota</taxon>
        <taxon>Actinomycetes</taxon>
        <taxon>Micrococcales</taxon>
        <taxon>Micrococcaceae</taxon>
        <taxon>Rothia</taxon>
    </lineage>
</organism>
<dbReference type="Pfam" id="PF11377">
    <property type="entry name" value="DUF3180"/>
    <property type="match status" value="1"/>
</dbReference>
<evidence type="ECO:0000313" key="4">
    <source>
        <dbReference type="Proteomes" id="UP000250241"/>
    </source>
</evidence>
<evidence type="ECO:0008006" key="5">
    <source>
        <dbReference type="Google" id="ProtNLM"/>
    </source>
</evidence>
<dbReference type="EMBL" id="AP017895">
    <property type="protein sequence ID" value="BAV87012.1"/>
    <property type="molecule type" value="Genomic_DNA"/>
</dbReference>
<feature type="transmembrane region" description="Helical" evidence="2">
    <location>
        <begin position="78"/>
        <end position="106"/>
    </location>
</feature>
<keyword evidence="2" id="KW-1133">Transmembrane helix</keyword>
<protein>
    <recommendedName>
        <fullName evidence="5">Secreted protein</fullName>
    </recommendedName>
</protein>
<keyword evidence="2" id="KW-0812">Transmembrane</keyword>
<name>A0A2Z5QX61_9MICC</name>
<sequence>MKPIPLRIILLCAALGVIAAVAVNSMLVSSGGGEIVMSPVVIVVCLCMGGGALWLGFQVARWRNIETRAKAKNMNPVAAARVLAYAQGSILTGASLTGWMLGLLIYQLSLVSARGVTGVLWVTGANLVGAAALLAMGIWAQYLCRIPPDDPDGNSSSGGSNSGKLAADGYSRVSDQQ</sequence>
<evidence type="ECO:0000256" key="1">
    <source>
        <dbReference type="SAM" id="MobiDB-lite"/>
    </source>
</evidence>
<accession>A0A2Z5QX61</accession>
<dbReference type="GeneID" id="93861654"/>
<dbReference type="AlphaFoldDB" id="A0A2Z5QX61"/>
<keyword evidence="2" id="KW-0472">Membrane</keyword>
<reference evidence="3 4" key="1">
    <citation type="submission" date="2016-10" db="EMBL/GenBank/DDBJ databases">
        <title>Genome sequence of Rothia aeria strain JCM11412.</title>
        <authorList>
            <person name="Nambu T."/>
        </authorList>
    </citation>
    <scope>NUCLEOTIDE SEQUENCE [LARGE SCALE GENOMIC DNA]</scope>
    <source>
        <strain evidence="3 4">JCM 11412</strain>
    </source>
</reference>
<gene>
    <name evidence="3" type="ORF">RA11412_0713</name>
</gene>
<feature type="transmembrane region" description="Helical" evidence="2">
    <location>
        <begin position="118"/>
        <end position="140"/>
    </location>
</feature>
<keyword evidence="4" id="KW-1185">Reference proteome</keyword>
<dbReference type="Proteomes" id="UP000250241">
    <property type="component" value="Chromosome"/>
</dbReference>
<dbReference type="KEGG" id="raj:RA11412_0713"/>
<feature type="region of interest" description="Disordered" evidence="1">
    <location>
        <begin position="151"/>
        <end position="177"/>
    </location>
</feature>
<dbReference type="RefSeq" id="WP_126854299.1">
    <property type="nucleotide sequence ID" value="NZ_CAJPQC010000002.1"/>
</dbReference>
<feature type="compositionally biased region" description="Low complexity" evidence="1">
    <location>
        <begin position="153"/>
        <end position="163"/>
    </location>
</feature>
<evidence type="ECO:0000313" key="3">
    <source>
        <dbReference type="EMBL" id="BAV87012.1"/>
    </source>
</evidence>
<dbReference type="InterPro" id="IPR021517">
    <property type="entry name" value="DUF3180"/>
</dbReference>